<dbReference type="GO" id="GO:0016887">
    <property type="term" value="F:ATP hydrolysis activity"/>
    <property type="evidence" value="ECO:0007669"/>
    <property type="project" value="InterPro"/>
</dbReference>
<dbReference type="GO" id="GO:0005524">
    <property type="term" value="F:ATP binding"/>
    <property type="evidence" value="ECO:0007669"/>
    <property type="project" value="InterPro"/>
</dbReference>
<reference evidence="2 3" key="1">
    <citation type="submission" date="2020-08" db="EMBL/GenBank/DDBJ databases">
        <title>Functional genomics of gut bacteria from endangered species of beetles.</title>
        <authorList>
            <person name="Carlos-Shanley C."/>
        </authorList>
    </citation>
    <scope>NUCLEOTIDE SEQUENCE [LARGE SCALE GENOMIC DNA]</scope>
    <source>
        <strain evidence="2 3">S00198</strain>
    </source>
</reference>
<accession>A0A7X0PD13</accession>
<dbReference type="InterPro" id="IPR003959">
    <property type="entry name" value="ATPase_AAA_core"/>
</dbReference>
<evidence type="ECO:0000313" key="2">
    <source>
        <dbReference type="EMBL" id="MBB6559571.1"/>
    </source>
</evidence>
<evidence type="ECO:0000313" key="3">
    <source>
        <dbReference type="Proteomes" id="UP000575083"/>
    </source>
</evidence>
<dbReference type="Pfam" id="PF13304">
    <property type="entry name" value="AAA_21"/>
    <property type="match status" value="1"/>
</dbReference>
<feature type="domain" description="ATPase AAA-type core" evidence="1">
    <location>
        <begin position="305"/>
        <end position="423"/>
    </location>
</feature>
<sequence length="523" mass="58181">MPAQLRIVFASSAAVKTPKPRSLLVLTIDNWDDFSFKTMFSLTVYDEVGELVECGSLKIGFKGQGKGRTSEHLELPAETLPDGYFSLGQDVEYYKNIRDKLSHSFGNLVLVALRDVVYNPNLFDEVSKEDVFDTSLTRDIKFSSITGQFKRVLDGGIPLTEFNFSYRDPGSPTTAKVKLSFEVVPESTPPTNVHILIGRNGVGKTTLLNNMTRAIVLKGTADAGPGRFYANEFFGEEDIPDDFFSSVVSVSFSAFDPFKPLEDKPNRNDGVAYFYVGMKKTSSVVESVTLKSHNNLCRDFIESLVACFSVDAKKTRWVAAIKRLESDDNFADMDLASLAKIDNTEDVRLKARKLFVLMSSGHAIVLLTMTRLVETVDEKTLVLMDEPESHLHPPLLSAFTRAISDLLTNRNGVAIVATHSPVVAQEVPQACVWTIERSRTTARIERPQIETFGENVGVLTQEIFGLEVTRSGFHDMLRQAVERGKSFNEILDEYHGQLGFEAQALVRGMISSHANTAQQEEDF</sequence>
<dbReference type="Gene3D" id="3.40.50.300">
    <property type="entry name" value="P-loop containing nucleotide triphosphate hydrolases"/>
    <property type="match status" value="1"/>
</dbReference>
<dbReference type="SUPFAM" id="SSF52540">
    <property type="entry name" value="P-loop containing nucleoside triphosphate hydrolases"/>
    <property type="match status" value="1"/>
</dbReference>
<dbReference type="Proteomes" id="UP000575083">
    <property type="component" value="Unassembled WGS sequence"/>
</dbReference>
<evidence type="ECO:0000259" key="1">
    <source>
        <dbReference type="Pfam" id="PF13304"/>
    </source>
</evidence>
<dbReference type="RefSeq" id="WP_184856967.1">
    <property type="nucleotide sequence ID" value="NZ_JACHLK010000003.1"/>
</dbReference>
<comment type="caution">
    <text evidence="2">The sequence shown here is derived from an EMBL/GenBank/DDBJ whole genome shotgun (WGS) entry which is preliminary data.</text>
</comment>
<dbReference type="AlphaFoldDB" id="A0A7X0PD13"/>
<dbReference type="PANTHER" id="PTHR43581:SF2">
    <property type="entry name" value="EXCINUCLEASE ATPASE SUBUNIT"/>
    <property type="match status" value="1"/>
</dbReference>
<organism evidence="2 3">
    <name type="scientific">Acidovorax soli</name>
    <dbReference type="NCBI Taxonomy" id="592050"/>
    <lineage>
        <taxon>Bacteria</taxon>
        <taxon>Pseudomonadati</taxon>
        <taxon>Pseudomonadota</taxon>
        <taxon>Betaproteobacteria</taxon>
        <taxon>Burkholderiales</taxon>
        <taxon>Comamonadaceae</taxon>
        <taxon>Acidovorax</taxon>
    </lineage>
</organism>
<dbReference type="PANTHER" id="PTHR43581">
    <property type="entry name" value="ATP/GTP PHOSPHATASE"/>
    <property type="match status" value="1"/>
</dbReference>
<dbReference type="EMBL" id="JACHLK010000003">
    <property type="protein sequence ID" value="MBB6559571.1"/>
    <property type="molecule type" value="Genomic_DNA"/>
</dbReference>
<protein>
    <submittedName>
        <fullName evidence="2">Putative ATPase</fullName>
    </submittedName>
</protein>
<name>A0A7X0PD13_9BURK</name>
<keyword evidence="3" id="KW-1185">Reference proteome</keyword>
<proteinExistence type="predicted"/>
<dbReference type="InterPro" id="IPR051396">
    <property type="entry name" value="Bact_Antivir_Def_Nuclease"/>
</dbReference>
<gene>
    <name evidence="2" type="ORF">HNP48_002238</name>
</gene>
<dbReference type="InterPro" id="IPR027417">
    <property type="entry name" value="P-loop_NTPase"/>
</dbReference>